<dbReference type="Gene3D" id="2.130.10.10">
    <property type="entry name" value="YVTN repeat-like/Quinoprotein amine dehydrogenase"/>
    <property type="match status" value="1"/>
</dbReference>
<feature type="transmembrane region" description="Helical" evidence="1">
    <location>
        <begin position="2637"/>
        <end position="2653"/>
    </location>
</feature>
<keyword evidence="3" id="KW-1185">Reference proteome</keyword>
<dbReference type="SUPFAM" id="SSF101908">
    <property type="entry name" value="Putative isomerase YbhE"/>
    <property type="match status" value="1"/>
</dbReference>
<dbReference type="EMBL" id="GG662651">
    <property type="protein sequence ID" value="EWS73742.1"/>
    <property type="molecule type" value="Genomic_DNA"/>
</dbReference>
<feature type="transmembrane region" description="Helical" evidence="1">
    <location>
        <begin position="2475"/>
        <end position="2494"/>
    </location>
</feature>
<evidence type="ECO:0000313" key="3">
    <source>
        <dbReference type="Proteomes" id="UP000009168"/>
    </source>
</evidence>
<dbReference type="InterPro" id="IPR036322">
    <property type="entry name" value="WD40_repeat_dom_sf"/>
</dbReference>
<feature type="transmembrane region" description="Helical" evidence="1">
    <location>
        <begin position="2690"/>
        <end position="2715"/>
    </location>
</feature>
<keyword evidence="1 2" id="KW-0812">Transmembrane</keyword>
<dbReference type="GeneID" id="24438206"/>
<feature type="transmembrane region" description="Helical" evidence="1">
    <location>
        <begin position="2831"/>
        <end position="2856"/>
    </location>
</feature>
<keyword evidence="1" id="KW-0472">Membrane</keyword>
<dbReference type="SUPFAM" id="SSF50978">
    <property type="entry name" value="WD40 repeat-like"/>
    <property type="match status" value="1"/>
</dbReference>
<feature type="transmembrane region" description="Helical" evidence="1">
    <location>
        <begin position="2594"/>
        <end position="2617"/>
    </location>
</feature>
<dbReference type="SUPFAM" id="SSF69322">
    <property type="entry name" value="Tricorn protease domain 2"/>
    <property type="match status" value="1"/>
</dbReference>
<evidence type="ECO:0000313" key="2">
    <source>
        <dbReference type="EMBL" id="EWS73742.1"/>
    </source>
</evidence>
<sequence length="3023" mass="347945">MSFYSYQNIKICIFIAQITLIKAVGCPFWQVGSQNNDHIVQTMILLKSNPQNDVEDIAAVVYNPFTVGIYNFQQNIKYQFTEEADNVQFYQIDKDDRPSLKVSLIHTLDANGRIIGWSSGNGSKGDTLQIPSVVTVDPKACLNSEELIVVTWNSSELFVVDFSSSTILDTNIIQIKLDNTYIIQCVNDKMNRRFLLIDTQGNLFSYDIQSKAFKNLFQISQFSNLQSIYPTQNQIAVTYQDSSGSSYASSYKNNILQFQQSFTSTSTQVLVSQQEDYLVALGQNNLFSVWSIQQKGIVYQADFQNMYCDQRDANATYLNSTIDFIFGSINSKNQIAAVSNNFFQNYIFVYSLDDLKPLLFKNQIISFFWFQAFVVQDKVILSQTYSVSIVDIPSSKFQYVMDRFDTGKSSYDVPTKIQVDSDLNRIIKIELGGNIQYWSLFDNTLDKLFKYTTYNSTFFIDKSLNKLVQYAYYTVTQKPLIYIFDYQLGTLIENIINPIDDSNLQSFVLLQDITNGYMIGFIRPTTQYVIYRFDQSYDHSLIFKGLLIPNGLITDTIYLIESAKQILIEINGNLYLFNYFYSNGSSNQQVLILGNTIQTLSYFLNSQQISLLNVQEQNILIYQHDGSSFNLINTINYYSGQSSSINLVIEQNTLIINRDTKLYFKNYQNLKENILNLNQQSVLYYNYDGPRGLVIAIINNYIVIVIDINTANILYQIQVYANKIQNTNIYIEQDIFTIAYNDGKFILYDYVKNEIISMFDNIYFGDIQYIDQKYNTLVIKSDIQMYTRRLTSTCQIKKLVTQSKLNSFWIDIKSGLSYLLSDKITIYNQLTQQYLPEFPSSVDLTDSYIIYSILEKNFLFVGYANQTSNQVFVYRIDTYEQIGIMTHNVSSCVTINKFFYDENLDRLFVGCVYPGTVVVWDLSKNFQLIRVLDQIGYVDLIENVVFYPQIGVLMVIGWTWWSTSLDYYTLNYRCTLMGIFGDFDYTHQLQILWDHNGDFRIFDLNCNTLAYQHAHQNWIFKTIIDEKNLILTTISQDNYVKTWSYQIYSKPQLMSQIELQNSLYDGILDSDNNYVFVVDFNGFLYTLSYPALTLVQQIQVTNKKIIKIFLDAKHNMLIFGSLDSNTLGYYSLLELIQSNAYNNCFTYEGVMSTLDTEQGIIFHQQNNIVQFWDYESQKLNYGFYVNSQYPVLDSQSKFINIEGSDTLSALLTRDQIIFFDKTNFDIINVQQIKCLRQTQLKNYLICSYVNTLNILDVQKFTVFQQIILNQNQFILDLKQILSLNSIFLTTTQGEVIGYIIQNQSQFTKQFYVQLLNESIVTNLFIEQSTNYIFIASGFNGQTGQFILSKQLNVLSQKSLSFSGIQSHAHVIQFCNEKVFIKKTMDFSLGLYDPITLNLMSQIQSPCIGYPYKLNLNQELDMIIQSCLGVYQINQLSNLNFVAYGRFTMSLNLTQFNYVYTPDSSEIIFVNKEYFLDVHRYQIFIYKINQNNQTINLLGSFQQNSKELGRVANYQIFNTEENIFIQLILYSGDQIAQVQLPIFGQNICQEQMSSEQLSQVIYSIQSVYMQVQNYFLISQLIFDVLIEKETILQPLPIFKFSQYSQVNILSNSVTKDQQKIIINENLFSSFSGYNLISFNNLQMESAISQKECLQFVVQNIQTFELNNIQLGNQTLYTFQISSVKSVSFNELSISQISLNSQIIINLFSFTDVQIILFYFQDDINSSITQISFDNLQIQQSQFNYNKDAQDIAPIFISSYINVTFSTLNIVQNQGVSTPLIKSYIIQNLIVNNTIFQNNKNLMFLSYKGSISIMQNYLQISQLLIQDHILIQNINLNNNKFTNNKQYQALQVTSNSLTVSNLSIIQNDDQTNSNILLQTEIQNQLFIDQLTISKNQGFFNLAVVNVQNIGVIQNSQIISNQAIQSLLIDQSIVLITNLNLSQNQSIGKNPLNSILNIVNSQVQISTSKFKSNQSNQGGSIYLSGSQIDIQESSFNADQSLQQGGSIYSTSSNLNISQSEFLNTQSIQGGSIYFEKGDLQIVQVQSQGCSSALNGGFAYISNAPSFSISNTTLELTQASGDGGSLFIQQSGGNNSFIIYSIFQNNNALGSGGVILLDNSDLLITKSSFVNNTAGIGAVIRYLNKKPSFLIQNPNSQKDSCKTFGYNYCKTNKAIIFGNQIASYPQYASILPSKDFNINITNYPNVAFSNFRSGLSNFDLSIQFLDEFKNSVQQIDLQNQTLTSQISSELLQEISQYNCRIYIQENTTSLQQETIKIEGATLVDYAYHSKNKIGCLMNSLKITGVPSNNSALMLSLGGMKTLNSTNHFINVDNINILIHFRGCQVGEYYNSLCEDCLLYECTQCLNGTYSLIEPKMNEQISCKNCDLSQTTSCQLNQINLRENYWRINNNSDQIFQCDTEVNVCNGDESKGYCFQGYTGALCSACDNYGQIWGEQYGRVSGISQKSVLCEKCSSIKNNAYKQILVLIGILCYLVYLIVESQNSNCKMSQIKIISSLKLLQMGVSQFILQQSVISKIFINQFYIITALKSNIGLSFPDLFDSLFTLPQATSQPILLFLYSVDCSLSEINIGIPLQYIRFIYISFVLPASFLLLIYLVVKIIFLGMSYFSPQNLSYSQTKYDNINMVISTIIVFSYLATQNIYQAALQIIFCEKFDTTFYMKSQMNQECYTSEHNFYIIFLIVPVLILVIVIYPLAMLYILCRNYSKMYDSTSTSIIRRYGYFFQGFKRNTWWWEFAKTWYKTIVLLLSTYFNSEPVIQLISVIFVQSIYCICLMIFKPYQDHKINRLEQNSATYALLIFWVGLFDQLNNNEILKYVFSAILIVLLFMMFGQLAMSFIQAILKRNSYTLMKKKCVVTLLKFMINKFVKNKKWIQNKLFKNNMLVYNLVYNQEYEPFKVFRNWRMLRRIVLKGDLSKIQIEKIQKYLDKTNKSKFSFQETDSSRNIFQKLSPRIHSHTLFTNRSSTKNSNSKRFLLQIDEKKSEYIQDQEIEYTEREKRLLTQDQQITIE</sequence>
<dbReference type="InParanoid" id="W7X8Q8"/>
<dbReference type="PANTHER" id="PTHR11319:SF35">
    <property type="entry name" value="OUTER MEMBRANE PROTEIN PMPC-RELATED"/>
    <property type="match status" value="1"/>
</dbReference>
<protein>
    <submittedName>
        <fullName evidence="2">Transmembrane protein, putative</fullName>
    </submittedName>
</protein>
<gene>
    <name evidence="2" type="ORF">TTHERM_000285478</name>
</gene>
<dbReference type="PANTHER" id="PTHR11319">
    <property type="entry name" value="G PROTEIN-COUPLED RECEPTOR-RELATED"/>
    <property type="match status" value="1"/>
</dbReference>
<name>W7X8Q8_TETTS</name>
<reference evidence="3" key="1">
    <citation type="journal article" date="2006" name="PLoS Biol.">
        <title>Macronuclear genome sequence of the ciliate Tetrahymena thermophila, a model eukaryote.</title>
        <authorList>
            <person name="Eisen J.A."/>
            <person name="Coyne R.S."/>
            <person name="Wu M."/>
            <person name="Wu D."/>
            <person name="Thiagarajan M."/>
            <person name="Wortman J.R."/>
            <person name="Badger J.H."/>
            <person name="Ren Q."/>
            <person name="Amedeo P."/>
            <person name="Jones K.M."/>
            <person name="Tallon L.J."/>
            <person name="Delcher A.L."/>
            <person name="Salzberg S.L."/>
            <person name="Silva J.C."/>
            <person name="Haas B.J."/>
            <person name="Majoros W.H."/>
            <person name="Farzad M."/>
            <person name="Carlton J.M."/>
            <person name="Smith R.K. Jr."/>
            <person name="Garg J."/>
            <person name="Pearlman R.E."/>
            <person name="Karrer K.M."/>
            <person name="Sun L."/>
            <person name="Manning G."/>
            <person name="Elde N.C."/>
            <person name="Turkewitz A.P."/>
            <person name="Asai D.J."/>
            <person name="Wilkes D.E."/>
            <person name="Wang Y."/>
            <person name="Cai H."/>
            <person name="Collins K."/>
            <person name="Stewart B.A."/>
            <person name="Lee S.R."/>
            <person name="Wilamowska K."/>
            <person name="Weinberg Z."/>
            <person name="Ruzzo W.L."/>
            <person name="Wloga D."/>
            <person name="Gaertig J."/>
            <person name="Frankel J."/>
            <person name="Tsao C.-C."/>
            <person name="Gorovsky M.A."/>
            <person name="Keeling P.J."/>
            <person name="Waller R.F."/>
            <person name="Patron N.J."/>
            <person name="Cherry J.M."/>
            <person name="Stover N.A."/>
            <person name="Krieger C.J."/>
            <person name="del Toro C."/>
            <person name="Ryder H.F."/>
            <person name="Williamson S.C."/>
            <person name="Barbeau R.A."/>
            <person name="Hamilton E.P."/>
            <person name="Orias E."/>
        </authorList>
    </citation>
    <scope>NUCLEOTIDE SEQUENCE [LARGE SCALE GENOMIC DNA]</scope>
    <source>
        <strain evidence="3">SB210</strain>
    </source>
</reference>
<organism evidence="2 3">
    <name type="scientific">Tetrahymena thermophila (strain SB210)</name>
    <dbReference type="NCBI Taxonomy" id="312017"/>
    <lineage>
        <taxon>Eukaryota</taxon>
        <taxon>Sar</taxon>
        <taxon>Alveolata</taxon>
        <taxon>Ciliophora</taxon>
        <taxon>Intramacronucleata</taxon>
        <taxon>Oligohymenophorea</taxon>
        <taxon>Hymenostomatida</taxon>
        <taxon>Tetrahymenina</taxon>
        <taxon>Tetrahymenidae</taxon>
        <taxon>Tetrahymena</taxon>
    </lineage>
</organism>
<feature type="transmembrane region" description="Helical" evidence="1">
    <location>
        <begin position="2771"/>
        <end position="2790"/>
    </location>
</feature>
<proteinExistence type="predicted"/>
<keyword evidence="1" id="KW-1133">Transmembrane helix</keyword>
<dbReference type="CDD" id="cd00185">
    <property type="entry name" value="TNFRSF"/>
    <property type="match status" value="1"/>
</dbReference>
<dbReference type="Proteomes" id="UP000009168">
    <property type="component" value="Unassembled WGS sequence"/>
</dbReference>
<evidence type="ECO:0000256" key="1">
    <source>
        <dbReference type="SAM" id="Phobius"/>
    </source>
</evidence>
<dbReference type="KEGG" id="tet:TTHERM_000285478"/>
<dbReference type="RefSeq" id="XP_012653706.1">
    <property type="nucleotide sequence ID" value="XM_012798252.1"/>
</dbReference>
<dbReference type="InterPro" id="IPR015943">
    <property type="entry name" value="WD40/YVTN_repeat-like_dom_sf"/>
</dbReference>
<accession>W7X8Q8</accession>
<feature type="transmembrane region" description="Helical" evidence="1">
    <location>
        <begin position="2802"/>
        <end position="2819"/>
    </location>
</feature>